<accession>A0ACB9ANN7</accession>
<name>A0ACB9ANN7_CICIN</name>
<gene>
    <name evidence="1" type="ORF">L2E82_39823</name>
</gene>
<protein>
    <submittedName>
        <fullName evidence="1">Uncharacterized protein</fullName>
    </submittedName>
</protein>
<dbReference type="EMBL" id="CM042015">
    <property type="protein sequence ID" value="KAI3710050.1"/>
    <property type="molecule type" value="Genomic_DNA"/>
</dbReference>
<dbReference type="Proteomes" id="UP001055811">
    <property type="component" value="Linkage Group LG07"/>
</dbReference>
<organism evidence="1 2">
    <name type="scientific">Cichorium intybus</name>
    <name type="common">Chicory</name>
    <dbReference type="NCBI Taxonomy" id="13427"/>
    <lineage>
        <taxon>Eukaryota</taxon>
        <taxon>Viridiplantae</taxon>
        <taxon>Streptophyta</taxon>
        <taxon>Embryophyta</taxon>
        <taxon>Tracheophyta</taxon>
        <taxon>Spermatophyta</taxon>
        <taxon>Magnoliopsida</taxon>
        <taxon>eudicotyledons</taxon>
        <taxon>Gunneridae</taxon>
        <taxon>Pentapetalae</taxon>
        <taxon>asterids</taxon>
        <taxon>campanulids</taxon>
        <taxon>Asterales</taxon>
        <taxon>Asteraceae</taxon>
        <taxon>Cichorioideae</taxon>
        <taxon>Cichorieae</taxon>
        <taxon>Cichoriinae</taxon>
        <taxon>Cichorium</taxon>
    </lineage>
</organism>
<sequence>MQCVSHGSCIICILVVLCIFFLMLNKYSHNLPELIKMQPVFFYNEILEHTRLKTCPLRIIIKVFTIGLKCPPPPPLSTRLYRPPIGRLPSVFATPNLILTSPNNRFSRWLSHHQNFHSGLRMPSYSITIDFCSLRDLSFDSLSSFDSFVISG</sequence>
<comment type="caution">
    <text evidence="1">The sequence shown here is derived from an EMBL/GenBank/DDBJ whole genome shotgun (WGS) entry which is preliminary data.</text>
</comment>
<evidence type="ECO:0000313" key="2">
    <source>
        <dbReference type="Proteomes" id="UP001055811"/>
    </source>
</evidence>
<reference evidence="1 2" key="2">
    <citation type="journal article" date="2022" name="Mol. Ecol. Resour.">
        <title>The genomes of chicory, endive, great burdock and yacon provide insights into Asteraceae paleo-polyploidization history and plant inulin production.</title>
        <authorList>
            <person name="Fan W."/>
            <person name="Wang S."/>
            <person name="Wang H."/>
            <person name="Wang A."/>
            <person name="Jiang F."/>
            <person name="Liu H."/>
            <person name="Zhao H."/>
            <person name="Xu D."/>
            <person name="Zhang Y."/>
        </authorList>
    </citation>
    <scope>NUCLEOTIDE SEQUENCE [LARGE SCALE GENOMIC DNA]</scope>
    <source>
        <strain evidence="2">cv. Punajuju</strain>
        <tissue evidence="1">Leaves</tissue>
    </source>
</reference>
<reference evidence="2" key="1">
    <citation type="journal article" date="2022" name="Mol. Ecol. Resour.">
        <title>The genomes of chicory, endive, great burdock and yacon provide insights into Asteraceae palaeo-polyploidization history and plant inulin production.</title>
        <authorList>
            <person name="Fan W."/>
            <person name="Wang S."/>
            <person name="Wang H."/>
            <person name="Wang A."/>
            <person name="Jiang F."/>
            <person name="Liu H."/>
            <person name="Zhao H."/>
            <person name="Xu D."/>
            <person name="Zhang Y."/>
        </authorList>
    </citation>
    <scope>NUCLEOTIDE SEQUENCE [LARGE SCALE GENOMIC DNA]</scope>
    <source>
        <strain evidence="2">cv. Punajuju</strain>
    </source>
</reference>
<evidence type="ECO:0000313" key="1">
    <source>
        <dbReference type="EMBL" id="KAI3710050.1"/>
    </source>
</evidence>
<keyword evidence="2" id="KW-1185">Reference proteome</keyword>
<proteinExistence type="predicted"/>